<dbReference type="Pfam" id="PF09720">
    <property type="entry name" value="Unstab_antitox"/>
    <property type="match status" value="1"/>
</dbReference>
<dbReference type="InterPro" id="IPR013406">
    <property type="entry name" value="CHP02574_addiction_mod"/>
</dbReference>
<protein>
    <submittedName>
        <fullName evidence="1">Addiction module protein</fullName>
    </submittedName>
</protein>
<reference evidence="1 2" key="1">
    <citation type="submission" date="2024-09" db="EMBL/GenBank/DDBJ databases">
        <title>Laminarin stimulates single cell rates of sulfate reduction while oxygen inhibits transcriptomic activity in coastal marine sediment.</title>
        <authorList>
            <person name="Lindsay M."/>
            <person name="Orcutt B."/>
            <person name="Emerson D."/>
            <person name="Stepanauskas R."/>
            <person name="D'Angelo T."/>
        </authorList>
    </citation>
    <scope>NUCLEOTIDE SEQUENCE [LARGE SCALE GENOMIC DNA]</scope>
    <source>
        <strain evidence="1">SAG AM-311-K15</strain>
    </source>
</reference>
<name>A0ABV6Z4C5_UNCC1</name>
<proteinExistence type="predicted"/>
<dbReference type="Proteomes" id="UP001594351">
    <property type="component" value="Unassembled WGS sequence"/>
</dbReference>
<dbReference type="EMBL" id="JBHPBY010000467">
    <property type="protein sequence ID" value="MFC1853300.1"/>
    <property type="molecule type" value="Genomic_DNA"/>
</dbReference>
<evidence type="ECO:0000313" key="1">
    <source>
        <dbReference type="EMBL" id="MFC1853300.1"/>
    </source>
</evidence>
<gene>
    <name evidence="1" type="ORF">ACFL27_24140</name>
</gene>
<evidence type="ECO:0000313" key="2">
    <source>
        <dbReference type="Proteomes" id="UP001594351"/>
    </source>
</evidence>
<keyword evidence="2" id="KW-1185">Reference proteome</keyword>
<sequence length="70" mass="8527">MIIDVKKMSQKEKLQAMEILWDDLCRNVPDFQSPQWHNDILSERERNLKNGKDTFQDFEQVKKEFRDLTQ</sequence>
<accession>A0ABV6Z4C5</accession>
<organism evidence="1 2">
    <name type="scientific">candidate division CSSED10-310 bacterium</name>
    <dbReference type="NCBI Taxonomy" id="2855610"/>
    <lineage>
        <taxon>Bacteria</taxon>
        <taxon>Bacteria division CSSED10-310</taxon>
    </lineage>
</organism>
<comment type="caution">
    <text evidence="1">The sequence shown here is derived from an EMBL/GenBank/DDBJ whole genome shotgun (WGS) entry which is preliminary data.</text>
</comment>